<gene>
    <name evidence="5" type="primary">PAIP2B</name>
</gene>
<dbReference type="Proteomes" id="UP000314983">
    <property type="component" value="Chromosome 11"/>
</dbReference>
<dbReference type="GeneTree" id="ENSGT00390000017284"/>
<comment type="similarity">
    <text evidence="1">Belongs to the PAIP2 family.</text>
</comment>
<keyword evidence="2" id="KW-0832">Ubl conjugation</keyword>
<keyword evidence="3" id="KW-0810">Translation regulation</keyword>
<dbReference type="Ensembl" id="ENSEEET00000005275.2">
    <property type="protein sequence ID" value="ENSEEEP00000005206.2"/>
    <property type="gene ID" value="ENSEEEG00000026134.1"/>
</dbReference>
<accession>A0A4W4E0S9</accession>
<dbReference type="PANTHER" id="PTHR13154:SF5">
    <property type="entry name" value="POLYADENYLATE-BINDING PROTEIN-INTERACTING PROTEIN 2B"/>
    <property type="match status" value="1"/>
</dbReference>
<dbReference type="PANTHER" id="PTHR13154">
    <property type="entry name" value="POLYADENYLATE-BINDING PROTEIN-INTERACTING PROTEIN 2"/>
    <property type="match status" value="1"/>
</dbReference>
<reference evidence="6" key="2">
    <citation type="journal article" date="2017" name="Sci. Adv.">
        <title>A tail of two voltages: Proteomic comparison of the three electric organs of the electric eel.</title>
        <authorList>
            <person name="Traeger L.L."/>
            <person name="Sabat G."/>
            <person name="Barrett-Wilt G.A."/>
            <person name="Wells G.B."/>
            <person name="Sussman M.R."/>
        </authorList>
    </citation>
    <scope>NUCLEOTIDE SEQUENCE [LARGE SCALE GENOMIC DNA]</scope>
</reference>
<dbReference type="OMA" id="EGALHEW"/>
<dbReference type="InterPro" id="IPR009818">
    <property type="entry name" value="PAM2_motif"/>
</dbReference>
<dbReference type="GO" id="GO:0005737">
    <property type="term" value="C:cytoplasm"/>
    <property type="evidence" value="ECO:0007669"/>
    <property type="project" value="TreeGrafter"/>
</dbReference>
<evidence type="ECO:0008006" key="7">
    <source>
        <dbReference type="Google" id="ProtNLM"/>
    </source>
</evidence>
<evidence type="ECO:0000256" key="4">
    <source>
        <dbReference type="SAM" id="MobiDB-lite"/>
    </source>
</evidence>
<dbReference type="Pfam" id="PF07145">
    <property type="entry name" value="PAM2"/>
    <property type="match status" value="1"/>
</dbReference>
<sequence>MRPGEGALHEWFGVLLKASQVTVLLQIGKSLSHGSYFGIIKKYGVIKMPEPTDINSPEAAQTPGGSSGHGKEDSVVNGHKEGEPNPFAEYMWMENEEEYNRQVEEELLEQEFLERCFQEMLEEEDQDWFIPARDLPLGVGQIQQQFSGLSVSDGSTEDIVRKSSLNPEAKEFVPGVKY</sequence>
<proteinExistence type="inferred from homology"/>
<dbReference type="GO" id="GO:0000900">
    <property type="term" value="F:mRNA regulatory element binding translation repressor activity"/>
    <property type="evidence" value="ECO:0007669"/>
    <property type="project" value="InterPro"/>
</dbReference>
<dbReference type="InterPro" id="IPR040396">
    <property type="entry name" value="PAIP2-like"/>
</dbReference>
<dbReference type="GO" id="GO:0045947">
    <property type="term" value="P:negative regulation of translational initiation"/>
    <property type="evidence" value="ECO:0007669"/>
    <property type="project" value="InterPro"/>
</dbReference>
<evidence type="ECO:0000256" key="1">
    <source>
        <dbReference type="ARBA" id="ARBA00006858"/>
    </source>
</evidence>
<evidence type="ECO:0000313" key="5">
    <source>
        <dbReference type="Ensembl" id="ENSEEEP00000005206.2"/>
    </source>
</evidence>
<reference evidence="6" key="1">
    <citation type="journal article" date="2014" name="Science">
        <title>Nonhuman genetics. Genomic basis for the convergent evolution of electric organs.</title>
        <authorList>
            <person name="Gallant J.R."/>
            <person name="Traeger L.L."/>
            <person name="Volkening J.D."/>
            <person name="Moffett H."/>
            <person name="Chen P.H."/>
            <person name="Novina C.D."/>
            <person name="Phillips G.N.Jr."/>
            <person name="Anand R."/>
            <person name="Wells G.B."/>
            <person name="Pinch M."/>
            <person name="Guth R."/>
            <person name="Unguez G.A."/>
            <person name="Albert J.S."/>
            <person name="Zakon H.H."/>
            <person name="Samanta M.P."/>
            <person name="Sussman M.R."/>
        </authorList>
    </citation>
    <scope>NUCLEOTIDE SEQUENCE [LARGE SCALE GENOMIC DNA]</scope>
</reference>
<reference evidence="5" key="3">
    <citation type="submission" date="2020-05" db="EMBL/GenBank/DDBJ databases">
        <title>Electrophorus electricus (electric eel) genome, fEleEle1, primary haplotype.</title>
        <authorList>
            <person name="Myers G."/>
            <person name="Meyer A."/>
            <person name="Fedrigo O."/>
            <person name="Formenti G."/>
            <person name="Rhie A."/>
            <person name="Tracey A."/>
            <person name="Sims Y."/>
            <person name="Jarvis E.D."/>
        </authorList>
    </citation>
    <scope>NUCLEOTIDE SEQUENCE [LARGE SCALE GENOMIC DNA]</scope>
</reference>
<evidence type="ECO:0000256" key="3">
    <source>
        <dbReference type="ARBA" id="ARBA00022845"/>
    </source>
</evidence>
<keyword evidence="6" id="KW-1185">Reference proteome</keyword>
<evidence type="ECO:0000256" key="2">
    <source>
        <dbReference type="ARBA" id="ARBA00022843"/>
    </source>
</evidence>
<name>A0A4W4E0S9_ELEEL</name>
<feature type="region of interest" description="Disordered" evidence="4">
    <location>
        <begin position="52"/>
        <end position="88"/>
    </location>
</feature>
<dbReference type="STRING" id="8005.ENSEEEP00000005206"/>
<protein>
    <recommendedName>
        <fullName evidence="7">Ataxin-2 C-terminal domain-containing protein</fullName>
    </recommendedName>
</protein>
<reference evidence="5" key="4">
    <citation type="submission" date="2025-08" db="UniProtKB">
        <authorList>
            <consortium name="Ensembl"/>
        </authorList>
    </citation>
    <scope>IDENTIFICATION</scope>
</reference>
<reference evidence="5" key="5">
    <citation type="submission" date="2025-09" db="UniProtKB">
        <authorList>
            <consortium name="Ensembl"/>
        </authorList>
    </citation>
    <scope>IDENTIFICATION</scope>
</reference>
<feature type="compositionally biased region" description="Basic and acidic residues" evidence="4">
    <location>
        <begin position="69"/>
        <end position="83"/>
    </location>
</feature>
<organism evidence="5 6">
    <name type="scientific">Electrophorus electricus</name>
    <name type="common">Electric eel</name>
    <name type="synonym">Gymnotus electricus</name>
    <dbReference type="NCBI Taxonomy" id="8005"/>
    <lineage>
        <taxon>Eukaryota</taxon>
        <taxon>Metazoa</taxon>
        <taxon>Chordata</taxon>
        <taxon>Craniata</taxon>
        <taxon>Vertebrata</taxon>
        <taxon>Euteleostomi</taxon>
        <taxon>Actinopterygii</taxon>
        <taxon>Neopterygii</taxon>
        <taxon>Teleostei</taxon>
        <taxon>Ostariophysi</taxon>
        <taxon>Gymnotiformes</taxon>
        <taxon>Gymnotoidei</taxon>
        <taxon>Gymnotidae</taxon>
        <taxon>Electrophorus</taxon>
    </lineage>
</organism>
<dbReference type="AlphaFoldDB" id="A0A4W4E0S9"/>
<evidence type="ECO:0000313" key="6">
    <source>
        <dbReference type="Proteomes" id="UP000314983"/>
    </source>
</evidence>